<keyword evidence="2" id="KW-1185">Reference proteome</keyword>
<accession>A0A1R2D1Q1</accession>
<sequence length="171" mass="19633">MMQKSKISEREAIKTLLEESRKENLNPNPISNSDIDPWVLKKPLRKIQNLLPKVHKSKAINIITKPPRSARIFNKTPTPIPIPKIETPTFEARNLIIPVISLLPPTSKTPLNYIKPPIPNFLKSRSRSFKLERENKKKSIDSSSALRDTSVEFKRKMDKFLKSIQNASLML</sequence>
<proteinExistence type="predicted"/>
<evidence type="ECO:0000313" key="2">
    <source>
        <dbReference type="Proteomes" id="UP000187209"/>
    </source>
</evidence>
<comment type="caution">
    <text evidence="1">The sequence shown here is derived from an EMBL/GenBank/DDBJ whole genome shotgun (WGS) entry which is preliminary data.</text>
</comment>
<reference evidence="1 2" key="1">
    <citation type="submission" date="2016-11" db="EMBL/GenBank/DDBJ databases">
        <title>The macronuclear genome of Stentor coeruleus: a giant cell with tiny introns.</title>
        <authorList>
            <person name="Slabodnick M."/>
            <person name="Ruby J.G."/>
            <person name="Reiff S.B."/>
            <person name="Swart E.C."/>
            <person name="Gosai S."/>
            <person name="Prabakaran S."/>
            <person name="Witkowska E."/>
            <person name="Larue G.E."/>
            <person name="Fisher S."/>
            <person name="Freeman R.M."/>
            <person name="Gunawardena J."/>
            <person name="Chu W."/>
            <person name="Stover N.A."/>
            <person name="Gregory B.D."/>
            <person name="Nowacki M."/>
            <person name="Derisi J."/>
            <person name="Roy S.W."/>
            <person name="Marshall W.F."/>
            <person name="Sood P."/>
        </authorList>
    </citation>
    <scope>NUCLEOTIDE SEQUENCE [LARGE SCALE GENOMIC DNA]</scope>
    <source>
        <strain evidence="1">WM001</strain>
    </source>
</reference>
<gene>
    <name evidence="1" type="ORF">SteCoe_1564</name>
</gene>
<name>A0A1R2D1Q1_9CILI</name>
<dbReference type="EMBL" id="MPUH01000016">
    <property type="protein sequence ID" value="OMJ95185.1"/>
    <property type="molecule type" value="Genomic_DNA"/>
</dbReference>
<dbReference type="Proteomes" id="UP000187209">
    <property type="component" value="Unassembled WGS sequence"/>
</dbReference>
<dbReference type="AlphaFoldDB" id="A0A1R2D1Q1"/>
<protein>
    <submittedName>
        <fullName evidence="1">Uncharacterized protein</fullName>
    </submittedName>
</protein>
<organism evidence="1 2">
    <name type="scientific">Stentor coeruleus</name>
    <dbReference type="NCBI Taxonomy" id="5963"/>
    <lineage>
        <taxon>Eukaryota</taxon>
        <taxon>Sar</taxon>
        <taxon>Alveolata</taxon>
        <taxon>Ciliophora</taxon>
        <taxon>Postciliodesmatophora</taxon>
        <taxon>Heterotrichea</taxon>
        <taxon>Heterotrichida</taxon>
        <taxon>Stentoridae</taxon>
        <taxon>Stentor</taxon>
    </lineage>
</organism>
<evidence type="ECO:0000313" key="1">
    <source>
        <dbReference type="EMBL" id="OMJ95185.1"/>
    </source>
</evidence>